<evidence type="ECO:0000259" key="1">
    <source>
        <dbReference type="Pfam" id="PF13193"/>
    </source>
</evidence>
<gene>
    <name evidence="2" type="ORF">KP001_03060</name>
</gene>
<dbReference type="Pfam" id="PF13193">
    <property type="entry name" value="AMP-binding_C"/>
    <property type="match status" value="1"/>
</dbReference>
<proteinExistence type="predicted"/>
<dbReference type="EMBL" id="CP077683">
    <property type="protein sequence ID" value="QXE91541.1"/>
    <property type="molecule type" value="Genomic_DNA"/>
</dbReference>
<dbReference type="Proteomes" id="UP000683559">
    <property type="component" value="Chromosome"/>
</dbReference>
<evidence type="ECO:0000313" key="2">
    <source>
        <dbReference type="EMBL" id="QXE91541.1"/>
    </source>
</evidence>
<evidence type="ECO:0000313" key="3">
    <source>
        <dbReference type="Proteomes" id="UP000683559"/>
    </source>
</evidence>
<dbReference type="InterPro" id="IPR025110">
    <property type="entry name" value="AMP-bd_C"/>
</dbReference>
<name>A0ABX8LJK6_9BACT</name>
<reference evidence="2 3" key="1">
    <citation type="submission" date="2021-06" db="EMBL/GenBank/DDBJ databases">
        <title>Gemonas diversity in paddy soil.</title>
        <authorList>
            <person name="Liu G."/>
        </authorList>
    </citation>
    <scope>NUCLEOTIDE SEQUENCE [LARGE SCALE GENOMIC DNA]</scope>
    <source>
        <strain evidence="2 3">RG2</strain>
    </source>
</reference>
<protein>
    <recommendedName>
        <fullName evidence="1">AMP-binding enzyme C-terminal domain-containing protein</fullName>
    </recommendedName>
</protein>
<feature type="domain" description="AMP-binding enzyme C-terminal" evidence="1">
    <location>
        <begin position="1"/>
        <end position="78"/>
    </location>
</feature>
<accession>A0ABX8LJK6</accession>
<sequence length="117" mass="13376">MERALLELEEVAESGGLGRRTRFYARRWWHSSNLHGRFSPAPALELKLRLHVSKQVSRIAAPQEIILTDSIPKNKSGKIMCRVLKAPLSGATQATFRQWRSGHDHHRTGKRGFPQRL</sequence>
<organism evidence="2 3">
    <name type="scientific">Geomonas subterranea</name>
    <dbReference type="NCBI Taxonomy" id="2847989"/>
    <lineage>
        <taxon>Bacteria</taxon>
        <taxon>Pseudomonadati</taxon>
        <taxon>Thermodesulfobacteriota</taxon>
        <taxon>Desulfuromonadia</taxon>
        <taxon>Geobacterales</taxon>
        <taxon>Geobacteraceae</taxon>
        <taxon>Geomonas</taxon>
    </lineage>
</organism>
<keyword evidence="3" id="KW-1185">Reference proteome</keyword>